<comment type="caution">
    <text evidence="1">The sequence shown here is derived from an EMBL/GenBank/DDBJ whole genome shotgun (WGS) entry which is preliminary data.</text>
</comment>
<organism evidence="1 2">
    <name type="scientific">Zarea fungicola</name>
    <dbReference type="NCBI Taxonomy" id="93591"/>
    <lineage>
        <taxon>Eukaryota</taxon>
        <taxon>Fungi</taxon>
        <taxon>Dikarya</taxon>
        <taxon>Ascomycota</taxon>
        <taxon>Pezizomycotina</taxon>
        <taxon>Sordariomycetes</taxon>
        <taxon>Hypocreomycetidae</taxon>
        <taxon>Hypocreales</taxon>
        <taxon>Cordycipitaceae</taxon>
        <taxon>Zarea</taxon>
    </lineage>
</organism>
<proteinExistence type="predicted"/>
<keyword evidence="2" id="KW-1185">Reference proteome</keyword>
<evidence type="ECO:0000313" key="2">
    <source>
        <dbReference type="Proteomes" id="UP001143910"/>
    </source>
</evidence>
<name>A0ACC1N278_9HYPO</name>
<dbReference type="EMBL" id="JANJQO010001094">
    <property type="protein sequence ID" value="KAJ2972726.1"/>
    <property type="molecule type" value="Genomic_DNA"/>
</dbReference>
<gene>
    <name evidence="1" type="ORF">NQ176_g6993</name>
</gene>
<accession>A0ACC1N278</accession>
<protein>
    <submittedName>
        <fullName evidence="1">Uncharacterized protein</fullName>
    </submittedName>
</protein>
<reference evidence="1" key="1">
    <citation type="submission" date="2022-08" db="EMBL/GenBank/DDBJ databases">
        <title>Genome Sequence of Lecanicillium fungicola.</title>
        <authorList>
            <person name="Buettner E."/>
        </authorList>
    </citation>
    <scope>NUCLEOTIDE SEQUENCE</scope>
    <source>
        <strain evidence="1">Babe33</strain>
    </source>
</reference>
<dbReference type="Proteomes" id="UP001143910">
    <property type="component" value="Unassembled WGS sequence"/>
</dbReference>
<sequence length="319" mass="36681">MYIRDLNAAKSPEYTFRPVFDAIEVMNPDFRFDEVDVIVNRNSLRKLLNFCKESNQASFRMNLSLVHDTLIIERSERTITEVVQPDQGLYSYRFVEVFTEKPEYSEDSISHHRVLKYSIGDLRCVVRSQTDACYVSPGSPVAEEEQSYKASSILTRMGDLITAPAWLMRRDHQIMPQYRAAELKTCEQDIKPIDSHLPQLWFGRTPWLIIGIHILGVFHSVEVTHAKPMFVTWEQRNQDALRKLVTVLRELRKAVHKNGGKSCVAVYEGIGLVEERSLKVFGTATERQPLPTVMIDRFWTASKNQSMNKAEKAKTAKGL</sequence>
<evidence type="ECO:0000313" key="1">
    <source>
        <dbReference type="EMBL" id="KAJ2972726.1"/>
    </source>
</evidence>